<dbReference type="Pfam" id="PF14214">
    <property type="entry name" value="Helitron_like_N"/>
    <property type="match status" value="1"/>
</dbReference>
<dbReference type="InterPro" id="IPR025476">
    <property type="entry name" value="Helitron_helicase-like"/>
</dbReference>
<feature type="domain" description="Helitron helicase-like" evidence="1">
    <location>
        <begin position="64"/>
        <end position="161"/>
    </location>
</feature>
<evidence type="ECO:0000313" key="3">
    <source>
        <dbReference type="RefSeq" id="XP_019093233.1"/>
    </source>
</evidence>
<evidence type="ECO:0000313" key="2">
    <source>
        <dbReference type="Proteomes" id="UP000694864"/>
    </source>
</evidence>
<sequence>MVFAMMSLGGRVDKTVHQGNGPNMFQLQGANYHLMGSMKPKENDYAKFSQLYIVDTDNEVTNRETVLRRLFQQYIVDAYSTIESNRLEYIKVNQSKLRCQNYSTVKEAADSRVEDMGEQGNPISILASFTGSPRYMVQSYYDAMAICKHYGFPDLFITFTSMYTVEFQKQGSPHAHILLFMDKRSKLPTADDINKIICAEIPDKDKKPELYEIIKDNMIHGPCGAAKRNSPCMVDGRCSKMYTKAHPDLTKVGKDCYPIYRRRNGMNFIEKGGFKCEYRYVVPYNEKLCLRYRAHINVERCNQTGSIKYMFKYINKGSDRVVVVVEPVNKSATSTTTNVGNTAQNKKKKKNEIKDYFDCRYVSASEAIWRIFKFPIQFRTTPVQRLSFHVEGKKPCYFKMNADIEEVLEKAVNEDSKLTAWFYLNTVNPEANQYLYAEIRAHFTWQGKKKQWNDRKRGFSLGRIDYVPRRMEPEYFMRILLNIVRGPKLFDDLKTYKGVVYKTYKEACFARGIRMEPKQCCSYLYKQYCGCITVVFRSSAT</sequence>
<dbReference type="PANTHER" id="PTHR45786:SF66">
    <property type="entry name" value="HOOK MOTIF PROTEIN, PUTATIVE-RELATED"/>
    <property type="match status" value="1"/>
</dbReference>
<gene>
    <name evidence="3" type="primary">LOC104753363</name>
</gene>
<dbReference type="PANTHER" id="PTHR45786">
    <property type="entry name" value="DNA BINDING PROTEIN-LIKE"/>
    <property type="match status" value="1"/>
</dbReference>
<dbReference type="GeneID" id="104753363"/>
<evidence type="ECO:0000259" key="1">
    <source>
        <dbReference type="Pfam" id="PF14214"/>
    </source>
</evidence>
<keyword evidence="2" id="KW-1185">Reference proteome</keyword>
<reference evidence="2" key="1">
    <citation type="journal article" date="2014" name="Nat. Commun.">
        <title>The emerging biofuel crop Camelina sativa retains a highly undifferentiated hexaploid genome structure.</title>
        <authorList>
            <person name="Kagale S."/>
            <person name="Koh C."/>
            <person name="Nixon J."/>
            <person name="Bollina V."/>
            <person name="Clarke W.E."/>
            <person name="Tuteja R."/>
            <person name="Spillane C."/>
            <person name="Robinson S.J."/>
            <person name="Links M.G."/>
            <person name="Clarke C."/>
            <person name="Higgins E.E."/>
            <person name="Huebert T."/>
            <person name="Sharpe A.G."/>
            <person name="Parkin I.A."/>
        </authorList>
    </citation>
    <scope>NUCLEOTIDE SEQUENCE [LARGE SCALE GENOMIC DNA]</scope>
    <source>
        <strain evidence="2">cv. DH55</strain>
    </source>
</reference>
<accession>A0ABM1R2J5</accession>
<proteinExistence type="predicted"/>
<organism evidence="2 3">
    <name type="scientific">Camelina sativa</name>
    <name type="common">False flax</name>
    <name type="synonym">Myagrum sativum</name>
    <dbReference type="NCBI Taxonomy" id="90675"/>
    <lineage>
        <taxon>Eukaryota</taxon>
        <taxon>Viridiplantae</taxon>
        <taxon>Streptophyta</taxon>
        <taxon>Embryophyta</taxon>
        <taxon>Tracheophyta</taxon>
        <taxon>Spermatophyta</taxon>
        <taxon>Magnoliopsida</taxon>
        <taxon>eudicotyledons</taxon>
        <taxon>Gunneridae</taxon>
        <taxon>Pentapetalae</taxon>
        <taxon>rosids</taxon>
        <taxon>malvids</taxon>
        <taxon>Brassicales</taxon>
        <taxon>Brassicaceae</taxon>
        <taxon>Camelineae</taxon>
        <taxon>Camelina</taxon>
    </lineage>
</organism>
<reference evidence="3" key="2">
    <citation type="submission" date="2025-08" db="UniProtKB">
        <authorList>
            <consortium name="RefSeq"/>
        </authorList>
    </citation>
    <scope>IDENTIFICATION</scope>
    <source>
        <tissue evidence="3">Leaf</tissue>
    </source>
</reference>
<protein>
    <submittedName>
        <fullName evidence="3">Uncharacterized protein LOC104753363</fullName>
    </submittedName>
</protein>
<dbReference type="RefSeq" id="XP_019093233.1">
    <property type="nucleotide sequence ID" value="XM_019237688.1"/>
</dbReference>
<name>A0ABM1R2J5_CAMSA</name>
<dbReference type="Proteomes" id="UP000694864">
    <property type="component" value="Chromosome 16"/>
</dbReference>